<keyword evidence="15" id="KW-1185">Reference proteome</keyword>
<evidence type="ECO:0000256" key="9">
    <source>
        <dbReference type="ARBA" id="ARBA00049563"/>
    </source>
</evidence>
<evidence type="ECO:0000256" key="8">
    <source>
        <dbReference type="ARBA" id="ARBA00022842"/>
    </source>
</evidence>
<dbReference type="GO" id="GO:0005524">
    <property type="term" value="F:ATP binding"/>
    <property type="evidence" value="ECO:0007669"/>
    <property type="project" value="UniProtKB-UniRule"/>
</dbReference>
<feature type="binding site" evidence="10">
    <location>
        <begin position="10"/>
        <end position="17"/>
    </location>
    <ligand>
        <name>ATP</name>
        <dbReference type="ChEBI" id="CHEBI:30616"/>
    </ligand>
</feature>
<feature type="binding site" evidence="10">
    <location>
        <begin position="12"/>
        <end position="17"/>
    </location>
    <ligand>
        <name>substrate</name>
    </ligand>
</feature>
<feature type="site" description="Interaction with substrate tRNA" evidence="10">
    <location>
        <position position="101"/>
    </location>
</feature>
<keyword evidence="5 10" id="KW-0819">tRNA processing</keyword>
<dbReference type="EMBL" id="FOQE01000017">
    <property type="protein sequence ID" value="SFH73126.1"/>
    <property type="molecule type" value="Genomic_DNA"/>
</dbReference>
<comment type="caution">
    <text evidence="10">Lacks conserved residue(s) required for the propagation of feature annotation.</text>
</comment>
<keyword evidence="4 10" id="KW-0808">Transferase</keyword>
<dbReference type="Gene3D" id="1.10.20.140">
    <property type="match status" value="1"/>
</dbReference>
<evidence type="ECO:0000256" key="6">
    <source>
        <dbReference type="ARBA" id="ARBA00022741"/>
    </source>
</evidence>
<dbReference type="HAMAP" id="MF_00185">
    <property type="entry name" value="IPP_trans"/>
    <property type="match status" value="1"/>
</dbReference>
<evidence type="ECO:0000313" key="15">
    <source>
        <dbReference type="Proteomes" id="UP000198668"/>
    </source>
</evidence>
<gene>
    <name evidence="10" type="primary">miaA</name>
    <name evidence="14" type="ORF">SAMN04489868_11736</name>
</gene>
<evidence type="ECO:0000256" key="3">
    <source>
        <dbReference type="ARBA" id="ARBA00005842"/>
    </source>
</evidence>
<feature type="site" description="Interaction with substrate tRNA" evidence="10">
    <location>
        <position position="125"/>
    </location>
</feature>
<evidence type="ECO:0000256" key="4">
    <source>
        <dbReference type="ARBA" id="ARBA00022679"/>
    </source>
</evidence>
<keyword evidence="8 10" id="KW-0460">Magnesium</keyword>
<evidence type="ECO:0000256" key="1">
    <source>
        <dbReference type="ARBA" id="ARBA00001946"/>
    </source>
</evidence>
<dbReference type="Pfam" id="PF01715">
    <property type="entry name" value="IPPT"/>
    <property type="match status" value="1"/>
</dbReference>
<dbReference type="SUPFAM" id="SSF52540">
    <property type="entry name" value="P-loop containing nucleoside triphosphate hydrolases"/>
    <property type="match status" value="2"/>
</dbReference>
<comment type="similarity">
    <text evidence="3 10 13">Belongs to the IPP transferase family.</text>
</comment>
<evidence type="ECO:0000256" key="12">
    <source>
        <dbReference type="RuleBase" id="RU003784"/>
    </source>
</evidence>
<dbReference type="GO" id="GO:0052381">
    <property type="term" value="F:tRNA dimethylallyltransferase activity"/>
    <property type="evidence" value="ECO:0007669"/>
    <property type="project" value="UniProtKB-UniRule"/>
</dbReference>
<dbReference type="InterPro" id="IPR039657">
    <property type="entry name" value="Dimethylallyltransferase"/>
</dbReference>
<dbReference type="PANTHER" id="PTHR11088:SF60">
    <property type="entry name" value="TRNA DIMETHYLALLYLTRANSFERASE"/>
    <property type="match status" value="1"/>
</dbReference>
<sequence length="316" mass="36215">MKEKIVVIVGPTAVGKTSLSIELAKHFDGEVISGDSMQIYKGLDIGTAKASLKEQAGVPHHLINEINPDESYSVSDFQKKARLLIKEITARGKLPIIVGGTGLYIESLLYDVSHGGTGKTDEAFRLEKEKEADEKGNVYLWEELNRLDPAAAEKIHYNNRRRVIRAMEVHHVTGQLFSVFQNEREKKEQLYDAKIIGLNTTRDLLYERIDLRVEQMMNNGLEKEAKKLFKLGLTDTQSSKGIGYKEWFPYFEGMCSKAVVLEMIQLHSRRYAKRQLTWFKNRLSDVDWFNLIEYPNNKELIFEEIKDFLDPSADPT</sequence>
<dbReference type="Proteomes" id="UP000198668">
    <property type="component" value="Unassembled WGS sequence"/>
</dbReference>
<dbReference type="AlphaFoldDB" id="A0A1I3CFI7"/>
<dbReference type="Gene3D" id="3.40.50.300">
    <property type="entry name" value="P-loop containing nucleotide triphosphate hydrolases"/>
    <property type="match status" value="1"/>
</dbReference>
<keyword evidence="6 10" id="KW-0547">Nucleotide-binding</keyword>
<name>A0A1I3CFI7_9LACT</name>
<comment type="function">
    <text evidence="2 10 12">Catalyzes the transfer of a dimethylallyl group onto the adenine at position 37 in tRNAs that read codons beginning with uridine, leading to the formation of N6-(dimethylallyl)adenosine (i(6)A).</text>
</comment>
<organism evidence="14 15">
    <name type="scientific">Pisciglobus halotolerans</name>
    <dbReference type="NCBI Taxonomy" id="745365"/>
    <lineage>
        <taxon>Bacteria</taxon>
        <taxon>Bacillati</taxon>
        <taxon>Bacillota</taxon>
        <taxon>Bacilli</taxon>
        <taxon>Lactobacillales</taxon>
        <taxon>Carnobacteriaceae</taxon>
    </lineage>
</organism>
<dbReference type="EC" id="2.5.1.75" evidence="10"/>
<accession>A0A1I3CFI7</accession>
<dbReference type="RefSeq" id="WP_092092442.1">
    <property type="nucleotide sequence ID" value="NZ_FOQE01000017.1"/>
</dbReference>
<evidence type="ECO:0000256" key="5">
    <source>
        <dbReference type="ARBA" id="ARBA00022694"/>
    </source>
</evidence>
<evidence type="ECO:0000256" key="10">
    <source>
        <dbReference type="HAMAP-Rule" id="MF_00185"/>
    </source>
</evidence>
<dbReference type="NCBIfam" id="TIGR00174">
    <property type="entry name" value="miaA"/>
    <property type="match status" value="1"/>
</dbReference>
<feature type="region of interest" description="Interaction with substrate tRNA" evidence="10">
    <location>
        <begin position="35"/>
        <end position="38"/>
    </location>
</feature>
<reference evidence="14 15" key="1">
    <citation type="submission" date="2016-10" db="EMBL/GenBank/DDBJ databases">
        <authorList>
            <person name="de Groot N.N."/>
        </authorList>
    </citation>
    <scope>NUCLEOTIDE SEQUENCE [LARGE SCALE GENOMIC DNA]</scope>
    <source>
        <strain evidence="14 15">DSM 27630</strain>
    </source>
</reference>
<keyword evidence="7 10" id="KW-0067">ATP-binding</keyword>
<dbReference type="InterPro" id="IPR027417">
    <property type="entry name" value="P-loop_NTPase"/>
</dbReference>
<dbReference type="GO" id="GO:0006400">
    <property type="term" value="P:tRNA modification"/>
    <property type="evidence" value="ECO:0007669"/>
    <property type="project" value="TreeGrafter"/>
</dbReference>
<dbReference type="PANTHER" id="PTHR11088">
    <property type="entry name" value="TRNA DIMETHYLALLYLTRANSFERASE"/>
    <property type="match status" value="1"/>
</dbReference>
<comment type="cofactor">
    <cofactor evidence="1 10">
        <name>Mg(2+)</name>
        <dbReference type="ChEBI" id="CHEBI:18420"/>
    </cofactor>
</comment>
<evidence type="ECO:0000256" key="13">
    <source>
        <dbReference type="RuleBase" id="RU003785"/>
    </source>
</evidence>
<protein>
    <recommendedName>
        <fullName evidence="10">tRNA dimethylallyltransferase</fullName>
        <ecNumber evidence="10">2.5.1.75</ecNumber>
    </recommendedName>
    <alternativeName>
        <fullName evidence="10">Dimethylallyl diphosphate:tRNA dimethylallyltransferase</fullName>
        <shortName evidence="10">DMAPP:tRNA dimethylallyltransferase</shortName>
        <shortName evidence="10">DMATase</shortName>
    </alternativeName>
    <alternativeName>
        <fullName evidence="10">Isopentenyl-diphosphate:tRNA isopentenyltransferase</fullName>
        <shortName evidence="10">IPP transferase</shortName>
        <shortName evidence="10">IPPT</shortName>
        <shortName evidence="10">IPTase</shortName>
    </alternativeName>
</protein>
<evidence type="ECO:0000256" key="2">
    <source>
        <dbReference type="ARBA" id="ARBA00003213"/>
    </source>
</evidence>
<evidence type="ECO:0000313" key="14">
    <source>
        <dbReference type="EMBL" id="SFH73126.1"/>
    </source>
</evidence>
<dbReference type="FunFam" id="1.10.20.140:FF:000001">
    <property type="entry name" value="tRNA dimethylallyltransferase"/>
    <property type="match status" value="1"/>
</dbReference>
<dbReference type="OrthoDB" id="9776390at2"/>
<dbReference type="InterPro" id="IPR018022">
    <property type="entry name" value="IPT"/>
</dbReference>
<comment type="subunit">
    <text evidence="10">Monomer.</text>
</comment>
<evidence type="ECO:0000256" key="7">
    <source>
        <dbReference type="ARBA" id="ARBA00022840"/>
    </source>
</evidence>
<proteinExistence type="inferred from homology"/>
<evidence type="ECO:0000256" key="11">
    <source>
        <dbReference type="RuleBase" id="RU003783"/>
    </source>
</evidence>
<comment type="catalytic activity">
    <reaction evidence="9 10 11">
        <text>adenosine(37) in tRNA + dimethylallyl diphosphate = N(6)-dimethylallyladenosine(37) in tRNA + diphosphate</text>
        <dbReference type="Rhea" id="RHEA:26482"/>
        <dbReference type="Rhea" id="RHEA-COMP:10162"/>
        <dbReference type="Rhea" id="RHEA-COMP:10375"/>
        <dbReference type="ChEBI" id="CHEBI:33019"/>
        <dbReference type="ChEBI" id="CHEBI:57623"/>
        <dbReference type="ChEBI" id="CHEBI:74411"/>
        <dbReference type="ChEBI" id="CHEBI:74415"/>
        <dbReference type="EC" id="2.5.1.75"/>
    </reaction>
</comment>